<reference evidence="1 2" key="1">
    <citation type="submission" date="2019-02" db="EMBL/GenBank/DDBJ databases">
        <title>Deep-cultivation of Planctomycetes and their phenomic and genomic characterization uncovers novel biology.</title>
        <authorList>
            <person name="Wiegand S."/>
            <person name="Jogler M."/>
            <person name="Boedeker C."/>
            <person name="Pinto D."/>
            <person name="Vollmers J."/>
            <person name="Rivas-Marin E."/>
            <person name="Kohn T."/>
            <person name="Peeters S.H."/>
            <person name="Heuer A."/>
            <person name="Rast P."/>
            <person name="Oberbeckmann S."/>
            <person name="Bunk B."/>
            <person name="Jeske O."/>
            <person name="Meyerdierks A."/>
            <person name="Storesund J.E."/>
            <person name="Kallscheuer N."/>
            <person name="Luecker S."/>
            <person name="Lage O.M."/>
            <person name="Pohl T."/>
            <person name="Merkel B.J."/>
            <person name="Hornburger P."/>
            <person name="Mueller R.-W."/>
            <person name="Bruemmer F."/>
            <person name="Labrenz M."/>
            <person name="Spormann A.M."/>
            <person name="Op den Camp H."/>
            <person name="Overmann J."/>
            <person name="Amann R."/>
            <person name="Jetten M.S.M."/>
            <person name="Mascher T."/>
            <person name="Medema M.H."/>
            <person name="Devos D.P."/>
            <person name="Kaster A.-K."/>
            <person name="Ovreas L."/>
            <person name="Rohde M."/>
            <person name="Galperin M.Y."/>
            <person name="Jogler C."/>
        </authorList>
    </citation>
    <scope>NUCLEOTIDE SEQUENCE [LARGE SCALE GENOMIC DNA]</scope>
    <source>
        <strain evidence="1 2">Pan216</strain>
    </source>
</reference>
<organism evidence="1 2">
    <name type="scientific">Kolteria novifilia</name>
    <dbReference type="NCBI Taxonomy" id="2527975"/>
    <lineage>
        <taxon>Bacteria</taxon>
        <taxon>Pseudomonadati</taxon>
        <taxon>Planctomycetota</taxon>
        <taxon>Planctomycetia</taxon>
        <taxon>Kolteriales</taxon>
        <taxon>Kolteriaceae</taxon>
        <taxon>Kolteria</taxon>
    </lineage>
</organism>
<name>A0A518B5J4_9BACT</name>
<evidence type="ECO:0008006" key="3">
    <source>
        <dbReference type="Google" id="ProtNLM"/>
    </source>
</evidence>
<protein>
    <recommendedName>
        <fullName evidence="3">PilZ domain-containing protein</fullName>
    </recommendedName>
</protein>
<proteinExistence type="predicted"/>
<dbReference type="AlphaFoldDB" id="A0A518B5J4"/>
<evidence type="ECO:0000313" key="2">
    <source>
        <dbReference type="Proteomes" id="UP000317093"/>
    </source>
</evidence>
<keyword evidence="2" id="KW-1185">Reference proteome</keyword>
<dbReference type="RefSeq" id="WP_145258866.1">
    <property type="nucleotide sequence ID" value="NZ_CP036279.1"/>
</dbReference>
<dbReference type="EMBL" id="CP036279">
    <property type="protein sequence ID" value="QDU62253.1"/>
    <property type="molecule type" value="Genomic_DNA"/>
</dbReference>
<gene>
    <name evidence="1" type="ORF">Pan216_31200</name>
</gene>
<dbReference type="KEGG" id="knv:Pan216_31200"/>
<dbReference type="OrthoDB" id="220475at2"/>
<accession>A0A518B5J4</accession>
<evidence type="ECO:0000313" key="1">
    <source>
        <dbReference type="EMBL" id="QDU62253.1"/>
    </source>
</evidence>
<dbReference type="Proteomes" id="UP000317093">
    <property type="component" value="Chromosome"/>
</dbReference>
<sequence>MILTDYFSVSVSRLPIGHRTHQPIVDEAGQAMLVAGSEITSDFVNGLVASRIERVYVHRIDRESWGYASAADRAKNLRGSENLPRRFDMRRSRLQPPPQAMIDLARASLASPRGSADPEKRHEMRSTIAVPVPVIPLSDRHVALDVPTIAILRDISTAGASLLHSRISRGKYYVVEVDSPGGESVQLLLEVLRCQLVGRFYDIGGRLVAKLS</sequence>